<feature type="compositionally biased region" description="Gly residues" evidence="2">
    <location>
        <begin position="57"/>
        <end position="79"/>
    </location>
</feature>
<comment type="caution">
    <text evidence="3">The sequence shown here is derived from an EMBL/GenBank/DDBJ whole genome shotgun (WGS) entry which is preliminary data.</text>
</comment>
<evidence type="ECO:0000256" key="2">
    <source>
        <dbReference type="SAM" id="MobiDB-lite"/>
    </source>
</evidence>
<dbReference type="Gene3D" id="3.60.10.10">
    <property type="entry name" value="Endonuclease/exonuclease/phosphatase"/>
    <property type="match status" value="1"/>
</dbReference>
<dbReference type="InterPro" id="IPR036691">
    <property type="entry name" value="Endo/exonu/phosph_ase_sf"/>
</dbReference>
<dbReference type="InterPro" id="IPR036397">
    <property type="entry name" value="RNaseH_sf"/>
</dbReference>
<dbReference type="EMBL" id="CAUYUJ010014447">
    <property type="protein sequence ID" value="CAK0841339.1"/>
    <property type="molecule type" value="Genomic_DNA"/>
</dbReference>
<reference evidence="3" key="1">
    <citation type="submission" date="2023-10" db="EMBL/GenBank/DDBJ databases">
        <authorList>
            <person name="Chen Y."/>
            <person name="Shah S."/>
            <person name="Dougan E. K."/>
            <person name="Thang M."/>
            <person name="Chan C."/>
        </authorList>
    </citation>
    <scope>NUCLEOTIDE SEQUENCE [LARGE SCALE GENOMIC DNA]</scope>
</reference>
<sequence length="1528" mass="163514">MVLPPWRAEDGWTRVGGGKKGKKSQAYTYCTCGHWTYDRLLARRGYCVGCGTAMQPTGGGKSGAGGSNGVPSGGGGGASGVDSAAVAAARKAAALLPPAAAAELLATLKIKPDPPPPMPLGEAEISSAEAKKRAATRAVQQAIDARLRLEEQIADADRKVDEAIKKEEEAQLAVELAARNLAARVLPAPEAAPPSAGSVLHIGALLEDPDSVRLDFGESIDVAGPAFSDEDRAKFSKFAEQQRVAATELLRQAFSGVAEQAKKLQSEYVSYVKQIQKKRKAEDGQGVAVQQPSPSPAAAASPPAGAAAEASQEPPGPAAPAASPTPAEAAELEAERRREAVRAASAARAAAKQGRSLRLVYGNISCWGPQAERWLAETPADVVVLVETRVRGVKYTQMCAAARRLGWKAVGGEADATEASSTSAGVVIFARARLGLASLCLEANGGWTSSSCSRWCVATLRLRRVTLTIVPIYMVSGEELGGRNLKLLSQVGARLGQLAGPLFVVGDWQSVSSELAATGFMAALGLVEVQSGLQVTCTGGRGAGRAIDYALVSSSFASAVQFAGVDISAPWGTHLALSYDILANPRTLMGWCVVMPKALDICVASNDSYDLDWDVALSEARAFRQRSSARFTSNFEAASLAIADHDVPQTALLLGSQLGEWALALEFVHCAKKGVPRSQWPLYVGRCQQPRLKYVPIVPRASDGPPLADRHARFWQALAVQVSLLLRLADPEADPSEASTPRAGCGEQFWSTMRGLEALQLPPPIDPNDAVEKVVLERWISWLRQLRSLSLDSFQQIAEEAKEQGVQPVWDGEPASTPAAVLEAEAASWHAIWCKHSRPEDAPPAAIAALAALLTAIEREDGLAAKVQRGWDASLKRVARGWNFVRGPLSAFQASVIAAGWQCPSLSKLVEPDGQEWELFATSVAPVTCLLAALEQTAENAAWRQAAKHLDGGGAEGGVWWQHVPALAERLEKESQHSLASLVRLVACGGYWTEERRHQAGYRTDDLCQRCHRSRESSRHRFWECMCNFMERDWALSVGVPPPPEAVVSSNHLRSQALEEIDRAPVFWCRGLVPLAWLNIPPPPDERGHRWLRCGGGELPGGIYATDGAGGAWSSQPLLRRVAWSFARLGDGQGLDWDSGCTGLVDGPVQTVPRAELLAIVECVRAVHPAADFKLYSDHVNHVKAIARGRRHCYRLEHADLWHDLFSLLDARVGRFSLLHVPSHLAEDPAKFARLGHTVLPEAIFLNAVADGLAEERSEEAQLDPDLARRALDLVEQAEAILLRNATLCAAAASAPKSPGREGAITFCSFCGRYADSRPSRLLEECEAARFGPLALTKAQLTALLRLRKGLPPRAALAALLAAAAAASAAALALGQRGGAGRGASSQAWLALEESEATFQSSTVDTSYCPMSGSNCTATRCCAEIGLQCYPKNSAWASCRKNCTKNESMPNDTNKDPWDCEEFGPRTEGTVVEDWSTGGLRGHDCRSKKFCAGADDHCYLKNKEWGSCMTECDPAAAGTKGWSCEKLY</sequence>
<accession>A0ABN9T896</accession>
<feature type="coiled-coil region" evidence="1">
    <location>
        <begin position="125"/>
        <end position="173"/>
    </location>
</feature>
<evidence type="ECO:0000256" key="1">
    <source>
        <dbReference type="SAM" id="Coils"/>
    </source>
</evidence>
<keyword evidence="1" id="KW-0175">Coiled coil</keyword>
<name>A0ABN9T896_9DINO</name>
<dbReference type="SUPFAM" id="SSF56219">
    <property type="entry name" value="DNase I-like"/>
    <property type="match status" value="1"/>
</dbReference>
<evidence type="ECO:0000313" key="3">
    <source>
        <dbReference type="EMBL" id="CAK0841339.1"/>
    </source>
</evidence>
<feature type="compositionally biased region" description="Low complexity" evidence="2">
    <location>
        <begin position="296"/>
        <end position="329"/>
    </location>
</feature>
<dbReference type="CDD" id="cd22265">
    <property type="entry name" value="UDM1_RNF168"/>
    <property type="match status" value="1"/>
</dbReference>
<feature type="region of interest" description="Disordered" evidence="2">
    <location>
        <begin position="280"/>
        <end position="336"/>
    </location>
</feature>
<evidence type="ECO:0008006" key="5">
    <source>
        <dbReference type="Google" id="ProtNLM"/>
    </source>
</evidence>
<dbReference type="InterPro" id="IPR012337">
    <property type="entry name" value="RNaseH-like_sf"/>
</dbReference>
<dbReference type="Gene3D" id="3.30.420.10">
    <property type="entry name" value="Ribonuclease H-like superfamily/Ribonuclease H"/>
    <property type="match status" value="1"/>
</dbReference>
<dbReference type="SUPFAM" id="SSF53098">
    <property type="entry name" value="Ribonuclease H-like"/>
    <property type="match status" value="1"/>
</dbReference>
<dbReference type="Proteomes" id="UP001189429">
    <property type="component" value="Unassembled WGS sequence"/>
</dbReference>
<protein>
    <recommendedName>
        <fullName evidence="5">RNase H type-1 domain-containing protein</fullName>
    </recommendedName>
</protein>
<keyword evidence="4" id="KW-1185">Reference proteome</keyword>
<evidence type="ECO:0000313" key="4">
    <source>
        <dbReference type="Proteomes" id="UP001189429"/>
    </source>
</evidence>
<feature type="region of interest" description="Disordered" evidence="2">
    <location>
        <begin position="57"/>
        <end position="81"/>
    </location>
</feature>
<proteinExistence type="predicted"/>
<organism evidence="3 4">
    <name type="scientific">Prorocentrum cordatum</name>
    <dbReference type="NCBI Taxonomy" id="2364126"/>
    <lineage>
        <taxon>Eukaryota</taxon>
        <taxon>Sar</taxon>
        <taxon>Alveolata</taxon>
        <taxon>Dinophyceae</taxon>
        <taxon>Prorocentrales</taxon>
        <taxon>Prorocentraceae</taxon>
        <taxon>Prorocentrum</taxon>
    </lineage>
</organism>
<gene>
    <name evidence="3" type="ORF">PCOR1329_LOCUS36564</name>
</gene>